<keyword evidence="2" id="KW-1185">Reference proteome</keyword>
<feature type="compositionally biased region" description="Basic residues" evidence="1">
    <location>
        <begin position="50"/>
        <end position="65"/>
    </location>
</feature>
<feature type="region of interest" description="Disordered" evidence="1">
    <location>
        <begin position="50"/>
        <end position="80"/>
    </location>
</feature>
<name>A0A915ICJ9_ROMCU</name>
<evidence type="ECO:0000313" key="3">
    <source>
        <dbReference type="WBParaSite" id="nRc.2.0.1.t11909-RA"/>
    </source>
</evidence>
<reference evidence="3" key="1">
    <citation type="submission" date="2022-11" db="UniProtKB">
        <authorList>
            <consortium name="WormBaseParasite"/>
        </authorList>
    </citation>
    <scope>IDENTIFICATION</scope>
</reference>
<proteinExistence type="predicted"/>
<dbReference type="WBParaSite" id="nRc.2.0.1.t11909-RA">
    <property type="protein sequence ID" value="nRc.2.0.1.t11909-RA"/>
    <property type="gene ID" value="nRc.2.0.1.g11909"/>
</dbReference>
<accession>A0A915ICJ9</accession>
<dbReference type="AlphaFoldDB" id="A0A915ICJ9"/>
<organism evidence="2 3">
    <name type="scientific">Romanomermis culicivorax</name>
    <name type="common">Nematode worm</name>
    <dbReference type="NCBI Taxonomy" id="13658"/>
    <lineage>
        <taxon>Eukaryota</taxon>
        <taxon>Metazoa</taxon>
        <taxon>Ecdysozoa</taxon>
        <taxon>Nematoda</taxon>
        <taxon>Enoplea</taxon>
        <taxon>Dorylaimia</taxon>
        <taxon>Mermithida</taxon>
        <taxon>Mermithoidea</taxon>
        <taxon>Mermithidae</taxon>
        <taxon>Romanomermis</taxon>
    </lineage>
</organism>
<evidence type="ECO:0000256" key="1">
    <source>
        <dbReference type="SAM" id="MobiDB-lite"/>
    </source>
</evidence>
<dbReference type="Proteomes" id="UP000887565">
    <property type="component" value="Unplaced"/>
</dbReference>
<protein>
    <submittedName>
        <fullName evidence="3">Uncharacterized protein</fullName>
    </submittedName>
</protein>
<sequence length="198" mass="22596">MKRPKKTASGRKLDISTTASIVSPTTLITSSSYAITVPFLANATVNNAKKRRSNKAVSMKGKRNRREINESTQSRNDKSKSVFRPNCEVQSFNGEYQDTPNYEKCKYQWDNDYSEKRQEFLFITQNAGSLDSAGAVPTLVNYFFDLKYSHTGNVKAIISTSLVVLETPKKKFKILKLAVQKICYFFIMNWQQIPQHSQ</sequence>
<evidence type="ECO:0000313" key="2">
    <source>
        <dbReference type="Proteomes" id="UP000887565"/>
    </source>
</evidence>